<evidence type="ECO:0000313" key="18">
    <source>
        <dbReference type="EMBL" id="KAH1899104.1"/>
    </source>
</evidence>
<dbReference type="InterPro" id="IPR011332">
    <property type="entry name" value="Ribosomal_zn-bd"/>
</dbReference>
<dbReference type="GO" id="GO:0030684">
    <property type="term" value="C:preribosome"/>
    <property type="evidence" value="ECO:0007669"/>
    <property type="project" value="UniProtKB-ARBA"/>
</dbReference>
<evidence type="ECO:0000313" key="19">
    <source>
        <dbReference type="Proteomes" id="UP000813423"/>
    </source>
</evidence>
<evidence type="ECO:0000256" key="16">
    <source>
        <dbReference type="SAM" id="MobiDB-lite"/>
    </source>
</evidence>
<dbReference type="Pfam" id="PF01907">
    <property type="entry name" value="Ribosomal_L37e"/>
    <property type="match status" value="1"/>
</dbReference>
<evidence type="ECO:0000256" key="8">
    <source>
        <dbReference type="ARBA" id="ARBA00022771"/>
    </source>
</evidence>
<keyword evidence="8" id="KW-0863">Zinc-finger</keyword>
<comment type="caution">
    <text evidence="18">The sequence shown here is derived from an EMBL/GenBank/DDBJ whole genome shotgun (WGS) entry which is preliminary data.</text>
</comment>
<evidence type="ECO:0000256" key="9">
    <source>
        <dbReference type="ARBA" id="ARBA00022833"/>
    </source>
</evidence>
<comment type="subcellular location">
    <subcellularLocation>
        <location evidence="1 15">Nucleus</location>
    </subcellularLocation>
</comment>
<dbReference type="GO" id="GO:0022625">
    <property type="term" value="C:cytosolic large ribosomal subunit"/>
    <property type="evidence" value="ECO:0007669"/>
    <property type="project" value="UniProtKB-ARBA"/>
</dbReference>
<feature type="region of interest" description="Disordered" evidence="16">
    <location>
        <begin position="396"/>
        <end position="454"/>
    </location>
</feature>
<gene>
    <name evidence="18" type="primary">SLU7</name>
    <name evidence="18" type="ORF">KXV57_009219</name>
</gene>
<evidence type="ECO:0000256" key="11">
    <source>
        <dbReference type="ARBA" id="ARBA00022980"/>
    </source>
</evidence>
<comment type="similarity">
    <text evidence="3">Belongs to the eukaryotic ribosomal protein eL37 family.</text>
</comment>
<evidence type="ECO:0000256" key="7">
    <source>
        <dbReference type="ARBA" id="ARBA00022730"/>
    </source>
</evidence>
<evidence type="ECO:0000256" key="2">
    <source>
        <dbReference type="ARBA" id="ARBA00007203"/>
    </source>
</evidence>
<feature type="compositionally biased region" description="Polar residues" evidence="16">
    <location>
        <begin position="529"/>
        <end position="541"/>
    </location>
</feature>
<feature type="region of interest" description="Disordered" evidence="16">
    <location>
        <begin position="524"/>
        <end position="548"/>
    </location>
</feature>
<dbReference type="InterPro" id="IPR018267">
    <property type="entry name" value="Ribosomal_eL37_CS"/>
</dbReference>
<dbReference type="SUPFAM" id="SSF57829">
    <property type="entry name" value="Zn-binding ribosomal proteins"/>
    <property type="match status" value="1"/>
</dbReference>
<dbReference type="HAMAP" id="MF_00547">
    <property type="entry name" value="Ribosomal_eL37"/>
    <property type="match status" value="1"/>
</dbReference>
<dbReference type="AlphaFoldDB" id="A0A229WSA3"/>
<protein>
    <recommendedName>
        <fullName evidence="15">Pre-mRNA-splicing factor SLU7</fullName>
    </recommendedName>
</protein>
<dbReference type="InterPro" id="IPR021715">
    <property type="entry name" value="Slu7_dom"/>
</dbReference>
<proteinExistence type="inferred from homology"/>
<dbReference type="Pfam" id="PF11708">
    <property type="entry name" value="Slu7"/>
    <property type="match status" value="1"/>
</dbReference>
<evidence type="ECO:0000256" key="13">
    <source>
        <dbReference type="ARBA" id="ARBA00023242"/>
    </source>
</evidence>
<keyword evidence="11" id="KW-0689">Ribosomal protein</keyword>
<name>A0A229WSA3_ASPFM</name>
<evidence type="ECO:0000256" key="10">
    <source>
        <dbReference type="ARBA" id="ARBA00022884"/>
    </source>
</evidence>
<dbReference type="FunFam" id="2.20.25.30:FF:000001">
    <property type="entry name" value="Ribosomal protein L37"/>
    <property type="match status" value="1"/>
</dbReference>
<dbReference type="GO" id="GO:0003735">
    <property type="term" value="F:structural constituent of ribosome"/>
    <property type="evidence" value="ECO:0007669"/>
    <property type="project" value="InterPro"/>
</dbReference>
<evidence type="ECO:0000256" key="1">
    <source>
        <dbReference type="ARBA" id="ARBA00004123"/>
    </source>
</evidence>
<dbReference type="GO" id="GO:0006412">
    <property type="term" value="P:translation"/>
    <property type="evidence" value="ECO:0007669"/>
    <property type="project" value="InterPro"/>
</dbReference>
<evidence type="ECO:0000256" key="5">
    <source>
        <dbReference type="ARBA" id="ARBA00022723"/>
    </source>
</evidence>
<keyword evidence="5" id="KW-0479">Metal-binding</keyword>
<dbReference type="Proteomes" id="UP000813423">
    <property type="component" value="Unassembled WGS sequence"/>
</dbReference>
<sequence length="625" mass="71209">MSRKPADVASKERNEYIPSFIAKKPFYIDDESTANDYLEHQRLQKQATDQSKWYDRGKRAGPAATKYRKGACENCGAMTHKSKECLSRPRKLGAKWTGKDIQADEVVQNVELGWDAKRDRWNGYDPSEYRQVIEEYEELEKLKRNTKPGAQDGKKIMDGELDDEEAAIEEARYAEESDMGRQQSTATRNLRIREDTAKYLLNLDLDSAKYDPKTRRMVDMGAQDDQAAALVAEENFVRASGDAAEFERAQRYAWESQERGDKKIHLQANPTSGEILRKKEQAETEAKRQAQRKALLEKYGGEEYLKPTPLRETMVIENERFVEYDESGAIKGAPKNAVKSKYPEDVLVNNHTTVFGSWWHNFQWGYACCFSTVKNSYCTGEDGKKAFEEAEMRSMGLLPGPETSDQTSPPAKGETNDIHEAEDLSDRSQRKADTETNTRKRTMMEMKSGVSEEELESYKRSRLAADDPMASFIATPAPDLSATFDTPSDDDNDNQPFNGIASSLIQDEYVHIRHYTERRWPFSSKDSSRLTTTTAKGTSSFGKRHNKSHTLCRRCGRRSFHIQKSTCANCGYPSAKVRKYNWSEKAKRRKTTGTGRMSHLKDVHRRFKNGFQVGTPKGARGPEIH</sequence>
<organism evidence="18 19">
    <name type="scientific">Aspergillus fumigatus</name>
    <name type="common">Neosartorya fumigata</name>
    <dbReference type="NCBI Taxonomy" id="746128"/>
    <lineage>
        <taxon>Eukaryota</taxon>
        <taxon>Fungi</taxon>
        <taxon>Dikarya</taxon>
        <taxon>Ascomycota</taxon>
        <taxon>Pezizomycotina</taxon>
        <taxon>Eurotiomycetes</taxon>
        <taxon>Eurotiomycetidae</taxon>
        <taxon>Eurotiales</taxon>
        <taxon>Aspergillaceae</taxon>
        <taxon>Aspergillus</taxon>
        <taxon>Aspergillus subgen. Fumigati</taxon>
    </lineage>
</organism>
<evidence type="ECO:0000256" key="15">
    <source>
        <dbReference type="RuleBase" id="RU367071"/>
    </source>
</evidence>
<dbReference type="InterPro" id="IPR001569">
    <property type="entry name" value="Ribosomal_eL37"/>
</dbReference>
<keyword evidence="10" id="KW-0694">RNA-binding</keyword>
<dbReference type="InterPro" id="IPR011331">
    <property type="entry name" value="Ribosomal_eL37/eL43"/>
</dbReference>
<dbReference type="GO" id="GO:0005681">
    <property type="term" value="C:spliceosomal complex"/>
    <property type="evidence" value="ECO:0007669"/>
    <property type="project" value="UniProtKB-UniRule"/>
</dbReference>
<dbReference type="PANTHER" id="PTHR12942">
    <property type="entry name" value="STEP II SPLICING FACTOR SLU7"/>
    <property type="match status" value="1"/>
</dbReference>
<comment type="subunit">
    <text evidence="15">Associated with the spliceosome.</text>
</comment>
<dbReference type="InterPro" id="IPR039974">
    <property type="entry name" value="Splicing_factor_SLU7"/>
</dbReference>
<comment type="function">
    <text evidence="15">Involved in pre-mRNA splicing.</text>
</comment>
<keyword evidence="7" id="KW-0699">rRNA-binding</keyword>
<reference evidence="18" key="1">
    <citation type="submission" date="2021-08" db="EMBL/GenBank/DDBJ databases">
        <title>Global Aspergillus fumigatus from environmental and clinical sources.</title>
        <authorList>
            <person name="Barber A."/>
            <person name="Sae-Ong T."/>
        </authorList>
    </citation>
    <scope>NUCLEOTIDE SEQUENCE</scope>
    <source>
        <strain evidence="18">NRZ-2016-071</strain>
    </source>
</reference>
<keyword evidence="12 15" id="KW-0508">mRNA splicing</keyword>
<dbReference type="GO" id="GO:0030628">
    <property type="term" value="F:pre-mRNA 3'-splice site binding"/>
    <property type="evidence" value="ECO:0007669"/>
    <property type="project" value="UniProtKB-UniRule"/>
</dbReference>
<comment type="similarity">
    <text evidence="2 15">Belongs to the SLU7 family.</text>
</comment>
<dbReference type="GO" id="GO:0008270">
    <property type="term" value="F:zinc ion binding"/>
    <property type="evidence" value="ECO:0007669"/>
    <property type="project" value="UniProtKB-KW"/>
</dbReference>
<keyword evidence="14" id="KW-0687">Ribonucleoprotein</keyword>
<feature type="domain" description="Pre-mRNA-splicing factor SLU7" evidence="17">
    <location>
        <begin position="112"/>
        <end position="357"/>
    </location>
</feature>
<accession>A0A229WSA3</accession>
<evidence type="ECO:0000256" key="14">
    <source>
        <dbReference type="ARBA" id="ARBA00023274"/>
    </source>
</evidence>
<feature type="compositionally biased region" description="Basic and acidic residues" evidence="16">
    <location>
        <begin position="414"/>
        <end position="444"/>
    </location>
</feature>
<dbReference type="GO" id="GO:0019843">
    <property type="term" value="F:rRNA binding"/>
    <property type="evidence" value="ECO:0007669"/>
    <property type="project" value="UniProtKB-KW"/>
</dbReference>
<keyword evidence="4 15" id="KW-0507">mRNA processing</keyword>
<evidence type="ECO:0000259" key="17">
    <source>
        <dbReference type="Pfam" id="PF11708"/>
    </source>
</evidence>
<keyword evidence="13 15" id="KW-0539">Nucleus</keyword>
<evidence type="ECO:0000256" key="4">
    <source>
        <dbReference type="ARBA" id="ARBA00022664"/>
    </source>
</evidence>
<keyword evidence="9" id="KW-0862">Zinc</keyword>
<dbReference type="PROSITE" id="PS01077">
    <property type="entry name" value="RIBOSOMAL_L37E"/>
    <property type="match status" value="1"/>
</dbReference>
<evidence type="ECO:0000256" key="3">
    <source>
        <dbReference type="ARBA" id="ARBA00009805"/>
    </source>
</evidence>
<dbReference type="GO" id="GO:0000398">
    <property type="term" value="P:mRNA splicing, via spliceosome"/>
    <property type="evidence" value="ECO:0007669"/>
    <property type="project" value="UniProtKB-UniRule"/>
</dbReference>
<dbReference type="PANTHER" id="PTHR12942:SF2">
    <property type="entry name" value="PRE-MRNA-SPLICING FACTOR SLU7"/>
    <property type="match status" value="1"/>
</dbReference>
<keyword evidence="6 15" id="KW-0747">Spliceosome</keyword>
<dbReference type="Gene3D" id="2.20.25.30">
    <property type="match status" value="1"/>
</dbReference>
<evidence type="ECO:0000256" key="12">
    <source>
        <dbReference type="ARBA" id="ARBA00023187"/>
    </source>
</evidence>
<evidence type="ECO:0000256" key="6">
    <source>
        <dbReference type="ARBA" id="ARBA00022728"/>
    </source>
</evidence>
<dbReference type="EMBL" id="JAIBSC010000089">
    <property type="protein sequence ID" value="KAH1899104.1"/>
    <property type="molecule type" value="Genomic_DNA"/>
</dbReference>